<feature type="transmembrane region" description="Helical" evidence="5">
    <location>
        <begin position="22"/>
        <end position="44"/>
    </location>
</feature>
<organism evidence="7 9">
    <name type="scientific">Adineta ricciae</name>
    <name type="common">Rotifer</name>
    <dbReference type="NCBI Taxonomy" id="249248"/>
    <lineage>
        <taxon>Eukaryota</taxon>
        <taxon>Metazoa</taxon>
        <taxon>Spiralia</taxon>
        <taxon>Gnathifera</taxon>
        <taxon>Rotifera</taxon>
        <taxon>Eurotatoria</taxon>
        <taxon>Bdelloidea</taxon>
        <taxon>Adinetida</taxon>
        <taxon>Adinetidae</taxon>
        <taxon>Adineta</taxon>
    </lineage>
</organism>
<dbReference type="SUPFAM" id="SSF81321">
    <property type="entry name" value="Family A G protein-coupled receptor-like"/>
    <property type="match status" value="1"/>
</dbReference>
<accession>A0A813V1A3</accession>
<evidence type="ECO:0000256" key="5">
    <source>
        <dbReference type="SAM" id="Phobius"/>
    </source>
</evidence>
<dbReference type="AlphaFoldDB" id="A0A813V1A3"/>
<evidence type="ECO:0000256" key="4">
    <source>
        <dbReference type="ARBA" id="ARBA00023136"/>
    </source>
</evidence>
<sequence>MIDQYLLTPHHARLRQLSSVRIAHFTVWFTLVLSVLRYIPLIIYNQLNVSKTTNVTSCSLSGNAIYQGYMAYFVIPFLLGFIPAVITIVFAILTYTNVRLLHQQEMRTQIQQQITRMVSAQAVCGMIGMVAYAGQTIYNLLTESTQKSTSYRVYENFALTIVGVLAYAGHIFNFYIFMVVSPSIRSHFKQSVQKLVCCFTLENHGMVFNYRTAPLGVAQHSVI</sequence>
<proteinExistence type="predicted"/>
<feature type="transmembrane region" description="Helical" evidence="5">
    <location>
        <begin position="69"/>
        <end position="96"/>
    </location>
</feature>
<keyword evidence="9" id="KW-1185">Reference proteome</keyword>
<keyword evidence="4 5" id="KW-0472">Membrane</keyword>
<keyword evidence="2 5" id="KW-0812">Transmembrane</keyword>
<dbReference type="Proteomes" id="UP000663828">
    <property type="component" value="Unassembled WGS sequence"/>
</dbReference>
<gene>
    <name evidence="8" type="ORF">EDS130_LOCUS40520</name>
    <name evidence="7" type="ORF">XAT740_LOCUS4458</name>
</gene>
<feature type="transmembrane region" description="Helical" evidence="5">
    <location>
        <begin position="117"/>
        <end position="137"/>
    </location>
</feature>
<protein>
    <recommendedName>
        <fullName evidence="6">G-protein coupled receptors family 1 profile domain-containing protein</fullName>
    </recommendedName>
</protein>
<dbReference type="GO" id="GO:0016020">
    <property type="term" value="C:membrane"/>
    <property type="evidence" value="ECO:0007669"/>
    <property type="project" value="UniProtKB-SubCell"/>
</dbReference>
<feature type="domain" description="G-protein coupled receptors family 1 profile" evidence="6">
    <location>
        <begin position="1"/>
        <end position="177"/>
    </location>
</feature>
<evidence type="ECO:0000256" key="3">
    <source>
        <dbReference type="ARBA" id="ARBA00022989"/>
    </source>
</evidence>
<comment type="subcellular location">
    <subcellularLocation>
        <location evidence="1">Membrane</location>
    </subcellularLocation>
</comment>
<dbReference type="EMBL" id="CAJNOR010000183">
    <property type="protein sequence ID" value="CAF0830946.1"/>
    <property type="molecule type" value="Genomic_DNA"/>
</dbReference>
<evidence type="ECO:0000313" key="7">
    <source>
        <dbReference type="EMBL" id="CAF0830946.1"/>
    </source>
</evidence>
<evidence type="ECO:0000313" key="8">
    <source>
        <dbReference type="EMBL" id="CAF1466845.1"/>
    </source>
</evidence>
<comment type="caution">
    <text evidence="7">The sequence shown here is derived from an EMBL/GenBank/DDBJ whole genome shotgun (WGS) entry which is preliminary data.</text>
</comment>
<feature type="transmembrane region" description="Helical" evidence="5">
    <location>
        <begin position="157"/>
        <end position="180"/>
    </location>
</feature>
<evidence type="ECO:0000259" key="6">
    <source>
        <dbReference type="PROSITE" id="PS50262"/>
    </source>
</evidence>
<dbReference type="PROSITE" id="PS50262">
    <property type="entry name" value="G_PROTEIN_RECEP_F1_2"/>
    <property type="match status" value="1"/>
</dbReference>
<dbReference type="InterPro" id="IPR017452">
    <property type="entry name" value="GPCR_Rhodpsn_7TM"/>
</dbReference>
<evidence type="ECO:0000256" key="2">
    <source>
        <dbReference type="ARBA" id="ARBA00022692"/>
    </source>
</evidence>
<name>A0A813V1A3_ADIRI</name>
<reference evidence="7" key="1">
    <citation type="submission" date="2021-02" db="EMBL/GenBank/DDBJ databases">
        <authorList>
            <person name="Nowell W R."/>
        </authorList>
    </citation>
    <scope>NUCLEOTIDE SEQUENCE</scope>
</reference>
<dbReference type="Gene3D" id="1.20.1070.10">
    <property type="entry name" value="Rhodopsin 7-helix transmembrane proteins"/>
    <property type="match status" value="1"/>
</dbReference>
<dbReference type="EMBL" id="CAJNOJ010000492">
    <property type="protein sequence ID" value="CAF1466845.1"/>
    <property type="molecule type" value="Genomic_DNA"/>
</dbReference>
<evidence type="ECO:0000313" key="9">
    <source>
        <dbReference type="Proteomes" id="UP000663828"/>
    </source>
</evidence>
<evidence type="ECO:0000256" key="1">
    <source>
        <dbReference type="ARBA" id="ARBA00004370"/>
    </source>
</evidence>
<keyword evidence="3 5" id="KW-1133">Transmembrane helix</keyword>
<dbReference type="Proteomes" id="UP000663852">
    <property type="component" value="Unassembled WGS sequence"/>
</dbReference>